<evidence type="ECO:0000259" key="7">
    <source>
        <dbReference type="SMART" id="SM00829"/>
    </source>
</evidence>
<dbReference type="SUPFAM" id="SSF51735">
    <property type="entry name" value="NAD(P)-binding Rossmann-fold domains"/>
    <property type="match status" value="1"/>
</dbReference>
<evidence type="ECO:0000256" key="6">
    <source>
        <dbReference type="RuleBase" id="RU361277"/>
    </source>
</evidence>
<evidence type="ECO:0000256" key="4">
    <source>
        <dbReference type="ARBA" id="ARBA00022833"/>
    </source>
</evidence>
<proteinExistence type="inferred from homology"/>
<protein>
    <submittedName>
        <fullName evidence="8">Aryl-alcohol dehydrogenase</fullName>
        <ecNumber evidence="8">1.1.1.90</ecNumber>
    </submittedName>
</protein>
<keyword evidence="5 8" id="KW-0560">Oxidoreductase</keyword>
<dbReference type="InterPro" id="IPR011032">
    <property type="entry name" value="GroES-like_sf"/>
</dbReference>
<dbReference type="InterPro" id="IPR013154">
    <property type="entry name" value="ADH-like_N"/>
</dbReference>
<name>A0ABT9MNK1_9ACTN</name>
<dbReference type="PANTHER" id="PTHR43350">
    <property type="entry name" value="NAD-DEPENDENT ALCOHOL DEHYDROGENASE"/>
    <property type="match status" value="1"/>
</dbReference>
<reference evidence="8 9" key="1">
    <citation type="submission" date="2023-07" db="EMBL/GenBank/DDBJ databases">
        <title>Sequencing the genomes of 1000 actinobacteria strains.</title>
        <authorList>
            <person name="Klenk H.-P."/>
        </authorList>
    </citation>
    <scope>NUCLEOTIDE SEQUENCE [LARGE SCALE GENOMIC DNA]</scope>
    <source>
        <strain evidence="8 9">DSM 44710</strain>
    </source>
</reference>
<sequence>MRIQAALVEAPGGPFTIRDIDIEKPRADEILVRITAAGICHTDLTMRRYGRPGHSAMVFGHEGAGVVEAVGETVTGVVPGDTVCLSYLSCGACAPCQAGHPAYCVHMDLNARGARADGSSPLSLHGAPVFGNYFGQSSFATYALATERNTVKIPADLSPVLAAPLGCGVQTGAGTVLNVLRPEPGGTVAIFGAGGVGLSALMAAVSLDCAVVAVDPVAARRELAVELGAAAAIDPAAGDVIAAVRDLTGGGAHHAVDTTGRSDVINQAVGGLRRRGDLALVGLGGATEIDIMAVMAQGVRIHGVIEGDAAPADFIPRLIDLHRQGRLPVEKLIVEYPFADIEAAAQDAAAGRTIKPVLTFG</sequence>
<evidence type="ECO:0000313" key="8">
    <source>
        <dbReference type="EMBL" id="MDP9792970.1"/>
    </source>
</evidence>
<evidence type="ECO:0000256" key="2">
    <source>
        <dbReference type="ARBA" id="ARBA00008072"/>
    </source>
</evidence>
<comment type="caution">
    <text evidence="8">The sequence shown here is derived from an EMBL/GenBank/DDBJ whole genome shotgun (WGS) entry which is preliminary data.</text>
</comment>
<evidence type="ECO:0000256" key="5">
    <source>
        <dbReference type="ARBA" id="ARBA00023002"/>
    </source>
</evidence>
<dbReference type="InterPro" id="IPR020843">
    <property type="entry name" value="ER"/>
</dbReference>
<feature type="domain" description="Enoyl reductase (ER)" evidence="7">
    <location>
        <begin position="12"/>
        <end position="358"/>
    </location>
</feature>
<dbReference type="Pfam" id="PF00107">
    <property type="entry name" value="ADH_zinc_N"/>
    <property type="match status" value="1"/>
</dbReference>
<dbReference type="PANTHER" id="PTHR43350:SF21">
    <property type="entry name" value="S-NITROSOMYCOTHIOL REDUCTASE MSCR"/>
    <property type="match status" value="1"/>
</dbReference>
<gene>
    <name evidence="8" type="ORF">J2S43_001482</name>
</gene>
<dbReference type="Proteomes" id="UP001240984">
    <property type="component" value="Unassembled WGS sequence"/>
</dbReference>
<keyword evidence="4 6" id="KW-0862">Zinc</keyword>
<dbReference type="CDD" id="cd08278">
    <property type="entry name" value="benzyl_alcohol_DH"/>
    <property type="match status" value="1"/>
</dbReference>
<keyword evidence="3 6" id="KW-0479">Metal-binding</keyword>
<dbReference type="EMBL" id="JAUSRA010000001">
    <property type="protein sequence ID" value="MDP9792970.1"/>
    <property type="molecule type" value="Genomic_DNA"/>
</dbReference>
<dbReference type="Gene3D" id="3.40.50.720">
    <property type="entry name" value="NAD(P)-binding Rossmann-like Domain"/>
    <property type="match status" value="1"/>
</dbReference>
<accession>A0ABT9MNK1</accession>
<dbReference type="Pfam" id="PF08240">
    <property type="entry name" value="ADH_N"/>
    <property type="match status" value="1"/>
</dbReference>
<keyword evidence="9" id="KW-1185">Reference proteome</keyword>
<dbReference type="EC" id="1.1.1.90" evidence="8"/>
<comment type="similarity">
    <text evidence="2 6">Belongs to the zinc-containing alcohol dehydrogenase family.</text>
</comment>
<dbReference type="Gene3D" id="3.90.180.10">
    <property type="entry name" value="Medium-chain alcohol dehydrogenases, catalytic domain"/>
    <property type="match status" value="1"/>
</dbReference>
<comment type="cofactor">
    <cofactor evidence="1 6">
        <name>Zn(2+)</name>
        <dbReference type="ChEBI" id="CHEBI:29105"/>
    </cofactor>
</comment>
<dbReference type="SUPFAM" id="SSF50129">
    <property type="entry name" value="GroES-like"/>
    <property type="match status" value="1"/>
</dbReference>
<dbReference type="InterPro" id="IPR036291">
    <property type="entry name" value="NAD(P)-bd_dom_sf"/>
</dbReference>
<organism evidence="8 9">
    <name type="scientific">Catenuloplanes nepalensis</name>
    <dbReference type="NCBI Taxonomy" id="587533"/>
    <lineage>
        <taxon>Bacteria</taxon>
        <taxon>Bacillati</taxon>
        <taxon>Actinomycetota</taxon>
        <taxon>Actinomycetes</taxon>
        <taxon>Micromonosporales</taxon>
        <taxon>Micromonosporaceae</taxon>
        <taxon>Catenuloplanes</taxon>
    </lineage>
</organism>
<evidence type="ECO:0000256" key="1">
    <source>
        <dbReference type="ARBA" id="ARBA00001947"/>
    </source>
</evidence>
<dbReference type="GO" id="GO:0018456">
    <property type="term" value="F:aryl-alcohol dehydrogenase (NAD+) activity"/>
    <property type="evidence" value="ECO:0007669"/>
    <property type="project" value="UniProtKB-EC"/>
</dbReference>
<dbReference type="InterPro" id="IPR013149">
    <property type="entry name" value="ADH-like_C"/>
</dbReference>
<evidence type="ECO:0000256" key="3">
    <source>
        <dbReference type="ARBA" id="ARBA00022723"/>
    </source>
</evidence>
<dbReference type="RefSeq" id="WP_306827855.1">
    <property type="nucleotide sequence ID" value="NZ_JAUSRA010000001.1"/>
</dbReference>
<evidence type="ECO:0000313" key="9">
    <source>
        <dbReference type="Proteomes" id="UP001240984"/>
    </source>
</evidence>
<dbReference type="InterPro" id="IPR002328">
    <property type="entry name" value="ADH_Zn_CS"/>
</dbReference>
<dbReference type="SMART" id="SM00829">
    <property type="entry name" value="PKS_ER"/>
    <property type="match status" value="1"/>
</dbReference>
<dbReference type="PROSITE" id="PS00059">
    <property type="entry name" value="ADH_ZINC"/>
    <property type="match status" value="1"/>
</dbReference>